<organism evidence="1 2">
    <name type="scientific">Nocardia cyriacigeorgica</name>
    <dbReference type="NCBI Taxonomy" id="135487"/>
    <lineage>
        <taxon>Bacteria</taxon>
        <taxon>Bacillati</taxon>
        <taxon>Actinomycetota</taxon>
        <taxon>Actinomycetes</taxon>
        <taxon>Mycobacteriales</taxon>
        <taxon>Nocardiaceae</taxon>
        <taxon>Nocardia</taxon>
    </lineage>
</organism>
<comment type="caution">
    <text evidence="1">The sequence shown here is derived from an EMBL/GenBank/DDBJ whole genome shotgun (WGS) entry which is preliminary data.</text>
</comment>
<evidence type="ECO:0000313" key="1">
    <source>
        <dbReference type="EMBL" id="TLF93534.1"/>
    </source>
</evidence>
<protein>
    <submittedName>
        <fullName evidence="1">Uncharacterized protein</fullName>
    </submittedName>
</protein>
<dbReference type="RefSeq" id="WP_138459048.1">
    <property type="nucleotide sequence ID" value="NZ_VBUU01000052.1"/>
</dbReference>
<sequence length="123" mass="13700">MDSIEQCVAQHQETPAASDFHDTIMQWRHGIQPEIGPQDDAEIAGKFRAHIYLMRNTVWKSFMEPLAIKLAERARSRPTELGKSMPYPSTSPEGFIATLTLWAEPQLAKTIAPPSARPAPTTS</sequence>
<name>A0A5R8P4U8_9NOCA</name>
<dbReference type="AlphaFoldDB" id="A0A5R8P4U8"/>
<dbReference type="EMBL" id="VBUU01000052">
    <property type="protein sequence ID" value="TLF93534.1"/>
    <property type="molecule type" value="Genomic_DNA"/>
</dbReference>
<proteinExistence type="predicted"/>
<accession>A0A5R8P4U8</accession>
<evidence type="ECO:0000313" key="2">
    <source>
        <dbReference type="Proteomes" id="UP000308349"/>
    </source>
</evidence>
<reference evidence="1 2" key="1">
    <citation type="submission" date="2019-05" db="EMBL/GenBank/DDBJ databases">
        <title>Genomes sequences of two Nocardia cyriacigeorgica environmental isolates, type strains Nocardia asteroides ATCC 19247 and Nocardia cyriacigeorgica DSM 44484.</title>
        <authorList>
            <person name="Vautrin F."/>
            <person name="Bergeron E."/>
            <person name="Dubost A."/>
            <person name="Abrouk D."/>
            <person name="Rodriguez Nava V."/>
            <person name="Pujic P."/>
        </authorList>
    </citation>
    <scope>NUCLEOTIDE SEQUENCE [LARGE SCALE GENOMIC DNA]</scope>
    <source>
        <strain evidence="1 2">EML 1456</strain>
    </source>
</reference>
<dbReference type="Proteomes" id="UP000308349">
    <property type="component" value="Unassembled WGS sequence"/>
</dbReference>
<gene>
    <name evidence="1" type="ORF">FEK35_29830</name>
</gene>